<name>A0A0E2D4N8_LEPIR</name>
<accession>A0A0E2D4N8</accession>
<reference evidence="1 2" key="1">
    <citation type="submission" date="2012-10" db="EMBL/GenBank/DDBJ databases">
        <authorList>
            <person name="Harkins D.M."/>
            <person name="Durkin A.S."/>
            <person name="Brinkac L.M."/>
            <person name="Haft D.H."/>
            <person name="Selengut J.D."/>
            <person name="Sanka R."/>
            <person name="DePew J."/>
            <person name="Purushe J."/>
            <person name="Chanthongthip A."/>
            <person name="Lattana O."/>
            <person name="Phetsouvanh R."/>
            <person name="Newton P.N."/>
            <person name="Vinetz J.M."/>
            <person name="Sutton G.G."/>
            <person name="Nierman W.C."/>
            <person name="Fouts D.E."/>
        </authorList>
    </citation>
    <scope>NUCLEOTIDE SEQUENCE [LARGE SCALE GENOMIC DNA]</scope>
    <source>
        <strain evidence="1 2">UI 12758</strain>
    </source>
</reference>
<dbReference type="AlphaFoldDB" id="A0A0E2D4N8"/>
<dbReference type="Proteomes" id="UP000001340">
    <property type="component" value="Unassembled WGS sequence"/>
</dbReference>
<organism evidence="1 2">
    <name type="scientific">Leptospira interrogans str. UI 12758</name>
    <dbReference type="NCBI Taxonomy" id="1049938"/>
    <lineage>
        <taxon>Bacteria</taxon>
        <taxon>Pseudomonadati</taxon>
        <taxon>Spirochaetota</taxon>
        <taxon>Spirochaetia</taxon>
        <taxon>Leptospirales</taxon>
        <taxon>Leptospiraceae</taxon>
        <taxon>Leptospira</taxon>
    </lineage>
</organism>
<dbReference type="EMBL" id="AHNR02000041">
    <property type="protein sequence ID" value="EKR54871.1"/>
    <property type="molecule type" value="Genomic_DNA"/>
</dbReference>
<proteinExistence type="predicted"/>
<comment type="caution">
    <text evidence="1">The sequence shown here is derived from an EMBL/GenBank/DDBJ whole genome shotgun (WGS) entry which is preliminary data.</text>
</comment>
<evidence type="ECO:0000313" key="2">
    <source>
        <dbReference type="Proteomes" id="UP000001340"/>
    </source>
</evidence>
<gene>
    <name evidence="1" type="ORF">LEP1GSC105_1537</name>
</gene>
<dbReference type="RefSeq" id="WP_000021492.1">
    <property type="nucleotide sequence ID" value="NZ_AHNR02000041.1"/>
</dbReference>
<evidence type="ECO:0000313" key="1">
    <source>
        <dbReference type="EMBL" id="EKR54871.1"/>
    </source>
</evidence>
<protein>
    <submittedName>
        <fullName evidence="1">Uncharacterized protein</fullName>
    </submittedName>
</protein>
<sequence>MSIEYHTSTKLTIEQIQILETSILNNRNYNLLETSLQNKFQSENLKFRFNDNHGSFYVEIVQTENGLIVSFRIATKKDRETFLNLVITSLKQKGIHCIFEEI</sequence>